<dbReference type="OrthoDB" id="428658at2759"/>
<reference evidence="13" key="1">
    <citation type="submission" date="2020-11" db="EMBL/GenBank/DDBJ databases">
        <authorList>
            <consortium name="DOE Joint Genome Institute"/>
            <person name="Ahrendt S."/>
            <person name="Riley R."/>
            <person name="Andreopoulos W."/>
            <person name="Labutti K."/>
            <person name="Pangilinan J."/>
            <person name="Ruiz-Duenas F.J."/>
            <person name="Barrasa J.M."/>
            <person name="Sanchez-Garcia M."/>
            <person name="Camarero S."/>
            <person name="Miyauchi S."/>
            <person name="Serrano A."/>
            <person name="Linde D."/>
            <person name="Babiker R."/>
            <person name="Drula E."/>
            <person name="Ayuso-Fernandez I."/>
            <person name="Pacheco R."/>
            <person name="Padilla G."/>
            <person name="Ferreira P."/>
            <person name="Barriuso J."/>
            <person name="Kellner H."/>
            <person name="Castanera R."/>
            <person name="Alfaro M."/>
            <person name="Ramirez L."/>
            <person name="Pisabarro A.G."/>
            <person name="Kuo A."/>
            <person name="Tritt A."/>
            <person name="Lipzen A."/>
            <person name="He G."/>
            <person name="Yan M."/>
            <person name="Ng V."/>
            <person name="Cullen D."/>
            <person name="Martin F."/>
            <person name="Rosso M.-N."/>
            <person name="Henrissat B."/>
            <person name="Hibbett D."/>
            <person name="Martinez A.T."/>
            <person name="Grigoriev I.V."/>
        </authorList>
    </citation>
    <scope>NUCLEOTIDE SEQUENCE</scope>
    <source>
        <strain evidence="13">CIRM-BRFM 674</strain>
    </source>
</reference>
<evidence type="ECO:0000256" key="4">
    <source>
        <dbReference type="ARBA" id="ARBA00023235"/>
    </source>
</evidence>
<dbReference type="AlphaFoldDB" id="A0A9P6CRD6"/>
<evidence type="ECO:0000256" key="8">
    <source>
        <dbReference type="ARBA" id="ARBA00040626"/>
    </source>
</evidence>
<dbReference type="InterPro" id="IPR020103">
    <property type="entry name" value="PsdUridine_synth_cat_dom_sf"/>
</dbReference>
<comment type="subcellular location">
    <subcellularLocation>
        <location evidence="1">Mitochondrion</location>
    </subcellularLocation>
</comment>
<keyword evidence="3" id="KW-0496">Mitochondrion</keyword>
<dbReference type="InterPro" id="IPR050188">
    <property type="entry name" value="RluA_PseudoU_synthase"/>
</dbReference>
<protein>
    <recommendedName>
        <fullName evidence="8">21S rRNA pseudouridine(2819) synthase</fullName>
        <ecNumber evidence="7">5.4.99.43</ecNumber>
    </recommendedName>
    <alternativeName>
        <fullName evidence="10">Pseudouridine synthase 5</fullName>
    </alternativeName>
    <alternativeName>
        <fullName evidence="9">Pseudouridylate synthase PUS5</fullName>
    </alternativeName>
    <alternativeName>
        <fullName evidence="11">Uracil hydrolyase PUS5</fullName>
    </alternativeName>
</protein>
<keyword evidence="4" id="KW-0413">Isomerase</keyword>
<evidence type="ECO:0000313" key="14">
    <source>
        <dbReference type="Proteomes" id="UP000807469"/>
    </source>
</evidence>
<evidence type="ECO:0000256" key="6">
    <source>
        <dbReference type="ARBA" id="ARBA00037513"/>
    </source>
</evidence>
<evidence type="ECO:0000259" key="12">
    <source>
        <dbReference type="Pfam" id="PF00849"/>
    </source>
</evidence>
<dbReference type="Gene3D" id="3.30.2350.10">
    <property type="entry name" value="Pseudouridine synthase"/>
    <property type="match status" value="1"/>
</dbReference>
<sequence>MTLSIDAARRLSQGKIYDRLQKTGSQWLKCHVLYASNRLVVLNKPEGLVCQLNYSKKAERDVTFLNPVFQDIRKWLVPRAEPRHVHRLDKLTTGCFLVPLSIASATSLSNQFQNDEVKKVYLALVRGGEKSFPSTDGEICDPILYEDGRAELHSTGKLATTRWKLIGSSPKAPVSLLRLDLLTGNKHQLRIHLAKSLKVPILGDSLYSRKPINSSITSLTTIPDGRLFLHSAEISFLQDRNNERQHLTIGAPVPNDFSKICDDLDIPLPPSNKKASLSIDDQIQDENSTLRLWDPSGKYT</sequence>
<evidence type="ECO:0000256" key="9">
    <source>
        <dbReference type="ARBA" id="ARBA00041561"/>
    </source>
</evidence>
<dbReference type="Proteomes" id="UP000807469">
    <property type="component" value="Unassembled WGS sequence"/>
</dbReference>
<comment type="function">
    <text evidence="6">Pseudouridylate synthase responsible for the pseudouridine-2819 formation in mitochondrial 21S rRNA. May modulate the efficiency or the fidelity of the mitochondrial translation machinery.</text>
</comment>
<evidence type="ECO:0000256" key="1">
    <source>
        <dbReference type="ARBA" id="ARBA00004173"/>
    </source>
</evidence>
<feature type="domain" description="Pseudouridine synthase RsuA/RluA-like" evidence="12">
    <location>
        <begin position="39"/>
        <end position="195"/>
    </location>
</feature>
<name>A0A9P6CRD6_9AGAR</name>
<evidence type="ECO:0000256" key="11">
    <source>
        <dbReference type="ARBA" id="ARBA00042700"/>
    </source>
</evidence>
<dbReference type="Pfam" id="PF00849">
    <property type="entry name" value="PseudoU_synth_2"/>
    <property type="match status" value="1"/>
</dbReference>
<evidence type="ECO:0000256" key="5">
    <source>
        <dbReference type="ARBA" id="ARBA00036927"/>
    </source>
</evidence>
<dbReference type="CDD" id="cd02869">
    <property type="entry name" value="PseudoU_synth_RluA_like"/>
    <property type="match status" value="1"/>
</dbReference>
<comment type="similarity">
    <text evidence="2">Belongs to the pseudouridine synthase RluA family.</text>
</comment>
<dbReference type="GO" id="GO:0160143">
    <property type="term" value="F:21S rRNA pseudouridine(2819) synthase activity"/>
    <property type="evidence" value="ECO:0007669"/>
    <property type="project" value="UniProtKB-EC"/>
</dbReference>
<dbReference type="PANTHER" id="PTHR21600:SF81">
    <property type="entry name" value="21S RRNA PSEUDOURIDINE(2819) SYNTHASE"/>
    <property type="match status" value="1"/>
</dbReference>
<evidence type="ECO:0000256" key="7">
    <source>
        <dbReference type="ARBA" id="ARBA00038947"/>
    </source>
</evidence>
<comment type="caution">
    <text evidence="13">The sequence shown here is derived from an EMBL/GenBank/DDBJ whole genome shotgun (WGS) entry which is preliminary data.</text>
</comment>
<keyword evidence="14" id="KW-1185">Reference proteome</keyword>
<dbReference type="EC" id="5.4.99.43" evidence="7"/>
<dbReference type="GO" id="GO:0000455">
    <property type="term" value="P:enzyme-directed rRNA pseudouridine synthesis"/>
    <property type="evidence" value="ECO:0007669"/>
    <property type="project" value="TreeGrafter"/>
</dbReference>
<comment type="catalytic activity">
    <reaction evidence="5">
        <text>uridine(2819) in 21S rRNA = pseudouridine(2819) in 21S rRNA</text>
        <dbReference type="Rhea" id="RHEA:42556"/>
        <dbReference type="Rhea" id="RHEA-COMP:10113"/>
        <dbReference type="Rhea" id="RHEA-COMP:10114"/>
        <dbReference type="ChEBI" id="CHEBI:65314"/>
        <dbReference type="ChEBI" id="CHEBI:65315"/>
        <dbReference type="EC" id="5.4.99.43"/>
    </reaction>
</comment>
<dbReference type="SUPFAM" id="SSF55120">
    <property type="entry name" value="Pseudouridine synthase"/>
    <property type="match status" value="1"/>
</dbReference>
<accession>A0A9P6CRD6</accession>
<evidence type="ECO:0000256" key="3">
    <source>
        <dbReference type="ARBA" id="ARBA00023128"/>
    </source>
</evidence>
<dbReference type="EMBL" id="MU155278">
    <property type="protein sequence ID" value="KAF9476901.1"/>
    <property type="molecule type" value="Genomic_DNA"/>
</dbReference>
<evidence type="ECO:0000256" key="10">
    <source>
        <dbReference type="ARBA" id="ARBA00041978"/>
    </source>
</evidence>
<dbReference type="PANTHER" id="PTHR21600">
    <property type="entry name" value="MITOCHONDRIAL RNA PSEUDOURIDINE SYNTHASE"/>
    <property type="match status" value="1"/>
</dbReference>
<dbReference type="InterPro" id="IPR006145">
    <property type="entry name" value="PsdUridine_synth_RsuA/RluA"/>
</dbReference>
<dbReference type="GO" id="GO:0005739">
    <property type="term" value="C:mitochondrion"/>
    <property type="evidence" value="ECO:0007669"/>
    <property type="project" value="UniProtKB-SubCell"/>
</dbReference>
<proteinExistence type="inferred from homology"/>
<organism evidence="13 14">
    <name type="scientific">Pholiota conissans</name>
    <dbReference type="NCBI Taxonomy" id="109636"/>
    <lineage>
        <taxon>Eukaryota</taxon>
        <taxon>Fungi</taxon>
        <taxon>Dikarya</taxon>
        <taxon>Basidiomycota</taxon>
        <taxon>Agaricomycotina</taxon>
        <taxon>Agaricomycetes</taxon>
        <taxon>Agaricomycetidae</taxon>
        <taxon>Agaricales</taxon>
        <taxon>Agaricineae</taxon>
        <taxon>Strophariaceae</taxon>
        <taxon>Pholiota</taxon>
    </lineage>
</organism>
<evidence type="ECO:0000313" key="13">
    <source>
        <dbReference type="EMBL" id="KAF9476901.1"/>
    </source>
</evidence>
<gene>
    <name evidence="13" type="ORF">BDN70DRAFT_934660</name>
</gene>
<dbReference type="GO" id="GO:0003723">
    <property type="term" value="F:RNA binding"/>
    <property type="evidence" value="ECO:0007669"/>
    <property type="project" value="InterPro"/>
</dbReference>
<evidence type="ECO:0000256" key="2">
    <source>
        <dbReference type="ARBA" id="ARBA00010876"/>
    </source>
</evidence>